<evidence type="ECO:0000259" key="2">
    <source>
        <dbReference type="Pfam" id="PF00582"/>
    </source>
</evidence>
<gene>
    <name evidence="3" type="ORF">Alo02nite_10440</name>
</gene>
<dbReference type="InterPro" id="IPR006016">
    <property type="entry name" value="UspA"/>
</dbReference>
<keyword evidence="4" id="KW-1185">Reference proteome</keyword>
<evidence type="ECO:0000313" key="4">
    <source>
        <dbReference type="Proteomes" id="UP000631312"/>
    </source>
</evidence>
<dbReference type="Pfam" id="PF00582">
    <property type="entry name" value="Usp"/>
    <property type="match status" value="2"/>
</dbReference>
<dbReference type="SUPFAM" id="SSF52402">
    <property type="entry name" value="Adenine nucleotide alpha hydrolases-like"/>
    <property type="match status" value="2"/>
</dbReference>
<feature type="domain" description="UspA" evidence="2">
    <location>
        <begin position="9"/>
        <end position="148"/>
    </location>
</feature>
<name>A0ABQ4ABA0_9ACTN</name>
<feature type="domain" description="UspA" evidence="2">
    <location>
        <begin position="156"/>
        <end position="289"/>
    </location>
</feature>
<dbReference type="Gene3D" id="3.40.50.620">
    <property type="entry name" value="HUPs"/>
    <property type="match status" value="2"/>
</dbReference>
<dbReference type="EMBL" id="BOMP01000016">
    <property type="protein sequence ID" value="GIE38146.1"/>
    <property type="molecule type" value="Genomic_DNA"/>
</dbReference>
<accession>A0ABQ4ABA0</accession>
<dbReference type="Proteomes" id="UP000631312">
    <property type="component" value="Unassembled WGS sequence"/>
</dbReference>
<evidence type="ECO:0000313" key="3">
    <source>
        <dbReference type="EMBL" id="GIE38146.1"/>
    </source>
</evidence>
<comment type="caution">
    <text evidence="3">The sequence shown here is derived from an EMBL/GenBank/DDBJ whole genome shotgun (WGS) entry which is preliminary data.</text>
</comment>
<dbReference type="InterPro" id="IPR014729">
    <property type="entry name" value="Rossmann-like_a/b/a_fold"/>
</dbReference>
<evidence type="ECO:0000256" key="1">
    <source>
        <dbReference type="ARBA" id="ARBA00008791"/>
    </source>
</evidence>
<dbReference type="PRINTS" id="PR01438">
    <property type="entry name" value="UNVRSLSTRESS"/>
</dbReference>
<sequence length="295" mass="31098">MKEGSTVQKRIIVGYDGSSWSDDALTWALEEAEHTGEPVELVHADEWPVLAPAASMVPSPDLSPELYVERIIESTLDRAVETARTTHPLVPLTTTTVRAHAATALIDRSRHARLLVLGGRGHSAVAGLFGSVSAAVTAHAHCPVVVIRGAQSATGPVVAGVDDTAAAPAVLVFAAEQATMLKAPLHVIHAWPPVTGIWAETPMATWTITAQEREPFDTEVTVIRDTFPNLRIEAEAVVEHPAAALTRASDGAQLLVVGSRGRGAVRGLLLGSVSQHLLRHSACPVAVVHDSLAMS</sequence>
<reference evidence="3 4" key="1">
    <citation type="submission" date="2021-01" db="EMBL/GenBank/DDBJ databases">
        <title>Whole genome shotgun sequence of Actinoplanes lobatus NBRC 12513.</title>
        <authorList>
            <person name="Komaki H."/>
            <person name="Tamura T."/>
        </authorList>
    </citation>
    <scope>NUCLEOTIDE SEQUENCE [LARGE SCALE GENOMIC DNA]</scope>
    <source>
        <strain evidence="3 4">NBRC 12513</strain>
    </source>
</reference>
<comment type="similarity">
    <text evidence="1">Belongs to the universal stress protein A family.</text>
</comment>
<organism evidence="3 4">
    <name type="scientific">Actinoplanes lobatus</name>
    <dbReference type="NCBI Taxonomy" id="113568"/>
    <lineage>
        <taxon>Bacteria</taxon>
        <taxon>Bacillati</taxon>
        <taxon>Actinomycetota</taxon>
        <taxon>Actinomycetes</taxon>
        <taxon>Micromonosporales</taxon>
        <taxon>Micromonosporaceae</taxon>
        <taxon>Actinoplanes</taxon>
    </lineage>
</organism>
<dbReference type="InterPro" id="IPR006015">
    <property type="entry name" value="Universal_stress_UspA"/>
</dbReference>
<dbReference type="PANTHER" id="PTHR31964">
    <property type="entry name" value="ADENINE NUCLEOTIDE ALPHA HYDROLASES-LIKE SUPERFAMILY PROTEIN"/>
    <property type="match status" value="1"/>
</dbReference>
<dbReference type="PANTHER" id="PTHR31964:SF113">
    <property type="entry name" value="USPA DOMAIN-CONTAINING PROTEIN"/>
    <property type="match status" value="1"/>
</dbReference>
<protein>
    <submittedName>
        <fullName evidence="3">Universal stress protein</fullName>
    </submittedName>
</protein>
<proteinExistence type="inferred from homology"/>